<feature type="active site" description="Acyl-thioester intermediate" evidence="2">
    <location>
        <position position="237"/>
    </location>
</feature>
<name>A0A1H6SN86_9LACT</name>
<dbReference type="CDD" id="cd05826">
    <property type="entry name" value="Sortase_B"/>
    <property type="match status" value="1"/>
</dbReference>
<dbReference type="GO" id="GO:0016787">
    <property type="term" value="F:hydrolase activity"/>
    <property type="evidence" value="ECO:0007669"/>
    <property type="project" value="UniProtKB-KW"/>
</dbReference>
<protein>
    <submittedName>
        <fullName evidence="3">Sortase B</fullName>
    </submittedName>
</protein>
<keyword evidence="1" id="KW-0378">Hydrolase</keyword>
<dbReference type="EMBL" id="FNYW01000011">
    <property type="protein sequence ID" value="SEI69251.1"/>
    <property type="molecule type" value="Genomic_DNA"/>
</dbReference>
<dbReference type="Pfam" id="PF04203">
    <property type="entry name" value="Sortase"/>
    <property type="match status" value="1"/>
</dbReference>
<evidence type="ECO:0000256" key="1">
    <source>
        <dbReference type="ARBA" id="ARBA00022801"/>
    </source>
</evidence>
<dbReference type="InterPro" id="IPR023365">
    <property type="entry name" value="Sortase_dom-sf"/>
</dbReference>
<dbReference type="InterPro" id="IPR009835">
    <property type="entry name" value="SrtB"/>
</dbReference>
<dbReference type="Proteomes" id="UP000198564">
    <property type="component" value="Unassembled WGS sequence"/>
</dbReference>
<reference evidence="4" key="1">
    <citation type="submission" date="2016-10" db="EMBL/GenBank/DDBJ databases">
        <authorList>
            <person name="Varghese N."/>
            <person name="Submissions S."/>
        </authorList>
    </citation>
    <scope>NUCLEOTIDE SEQUENCE [LARGE SCALE GENOMIC DNA]</scope>
    <source>
        <strain evidence="4">DSM 25751</strain>
    </source>
</reference>
<dbReference type="Gene3D" id="2.40.260.10">
    <property type="entry name" value="Sortase"/>
    <property type="match status" value="1"/>
</dbReference>
<dbReference type="SUPFAM" id="SSF63817">
    <property type="entry name" value="Sortase"/>
    <property type="match status" value="1"/>
</dbReference>
<dbReference type="RefSeq" id="WP_091633963.1">
    <property type="nucleotide sequence ID" value="NZ_FNYW01000011.1"/>
</dbReference>
<organism evidence="3 4">
    <name type="scientific">Alkalibacterium gilvum</name>
    <dbReference type="NCBI Taxonomy" id="1130080"/>
    <lineage>
        <taxon>Bacteria</taxon>
        <taxon>Bacillati</taxon>
        <taxon>Bacillota</taxon>
        <taxon>Bacilli</taxon>
        <taxon>Lactobacillales</taxon>
        <taxon>Carnobacteriaceae</taxon>
        <taxon>Alkalibacterium</taxon>
    </lineage>
</organism>
<evidence type="ECO:0000313" key="4">
    <source>
        <dbReference type="Proteomes" id="UP000198564"/>
    </source>
</evidence>
<sequence>MRKTSLLVALASLFFLFFILMIQSQLEQSSTASVPSIPTENTETTFEQSSILDLNDQESEAIASQVQTFPIQSNPSAKYYDLNSDYVGWLKIGGTVIDYPVVKSSDNKFYLNHDFYKDEHILGAIFMDYRNIGMGQDDHTILYGHYTQSGLMFAELDKFLSESFTNKNPTINFMDPYTKRTYKIFSVHVAEADSNYIKTSFKEDDLKKYAEKLKANSAYPIDSELKGNPKLITLISCNYSVDDGRVYVHAYEITE</sequence>
<dbReference type="OrthoDB" id="9806013at2"/>
<dbReference type="NCBIfam" id="TIGR03064">
    <property type="entry name" value="sortase_srtB"/>
    <property type="match status" value="1"/>
</dbReference>
<gene>
    <name evidence="3" type="ORF">SAMN04488113_11128</name>
</gene>
<accession>A0A1H6SN86</accession>
<evidence type="ECO:0000313" key="3">
    <source>
        <dbReference type="EMBL" id="SEI69251.1"/>
    </source>
</evidence>
<keyword evidence="4" id="KW-1185">Reference proteome</keyword>
<proteinExistence type="predicted"/>
<evidence type="ECO:0000256" key="2">
    <source>
        <dbReference type="PIRSR" id="PIRSR605754-1"/>
    </source>
</evidence>
<dbReference type="AlphaFoldDB" id="A0A1H6SN86"/>
<dbReference type="STRING" id="1130080.SAMN04488113_11128"/>
<dbReference type="InterPro" id="IPR005754">
    <property type="entry name" value="Sortase"/>
</dbReference>
<feature type="active site" description="Proton donor/acceptor" evidence="2">
    <location>
        <position position="145"/>
    </location>
</feature>